<sequence length="116" mass="12129">MLIQGVLGKITISKEVVSKIIGKTAIATAGVASMSTGLVEGLAQKLTGNSLIGGIELKKADTGLDINLSIVVHYGIKMQEVCMELQRNVREAVEMFTGITIGSIHIKVHGISVAGN</sequence>
<name>A0A1I1YUA5_9BACL</name>
<dbReference type="Pfam" id="PF03780">
    <property type="entry name" value="Asp23"/>
    <property type="match status" value="1"/>
</dbReference>
<keyword evidence="3" id="KW-1185">Reference proteome</keyword>
<reference evidence="3" key="1">
    <citation type="submission" date="2016-10" db="EMBL/GenBank/DDBJ databases">
        <authorList>
            <person name="Varghese N."/>
            <person name="Submissions S."/>
        </authorList>
    </citation>
    <scope>NUCLEOTIDE SEQUENCE [LARGE SCALE GENOMIC DNA]</scope>
    <source>
        <strain evidence="3">CGMCC 1.10223</strain>
    </source>
</reference>
<accession>A0A1I1YUA5</accession>
<dbReference type="OrthoDB" id="9791482at2"/>
<dbReference type="EMBL" id="FONN01000001">
    <property type="protein sequence ID" value="SFE23184.1"/>
    <property type="molecule type" value="Genomic_DNA"/>
</dbReference>
<protein>
    <submittedName>
        <fullName evidence="2">Uncharacterized conserved protein YloU, alkaline shock protein (Asp23) family</fullName>
    </submittedName>
</protein>
<evidence type="ECO:0000313" key="3">
    <source>
        <dbReference type="Proteomes" id="UP000183410"/>
    </source>
</evidence>
<comment type="similarity">
    <text evidence="1">Belongs to the asp23 family.</text>
</comment>
<dbReference type="Proteomes" id="UP000183410">
    <property type="component" value="Unassembled WGS sequence"/>
</dbReference>
<dbReference type="PANTHER" id="PTHR34297:SF1">
    <property type="entry name" value="ASP23_GLS24 FAMILY ENVELOPE STRESS RESPONSE PROTEIN"/>
    <property type="match status" value="1"/>
</dbReference>
<proteinExistence type="inferred from homology"/>
<evidence type="ECO:0000256" key="1">
    <source>
        <dbReference type="ARBA" id="ARBA00005721"/>
    </source>
</evidence>
<dbReference type="AlphaFoldDB" id="A0A1I1YUA5"/>
<dbReference type="InterPro" id="IPR005531">
    <property type="entry name" value="Asp23"/>
</dbReference>
<gene>
    <name evidence="2" type="ORF">SAMN04487969_101795</name>
</gene>
<dbReference type="RefSeq" id="WP_046230903.1">
    <property type="nucleotide sequence ID" value="NZ_FONN01000001.1"/>
</dbReference>
<organism evidence="2 3">
    <name type="scientific">Paenibacillus algorifonticola</name>
    <dbReference type="NCBI Taxonomy" id="684063"/>
    <lineage>
        <taxon>Bacteria</taxon>
        <taxon>Bacillati</taxon>
        <taxon>Bacillota</taxon>
        <taxon>Bacilli</taxon>
        <taxon>Bacillales</taxon>
        <taxon>Paenibacillaceae</taxon>
        <taxon>Paenibacillus</taxon>
    </lineage>
</organism>
<dbReference type="PANTHER" id="PTHR34297">
    <property type="entry name" value="HYPOTHETICAL CYTOSOLIC PROTEIN-RELATED"/>
    <property type="match status" value="1"/>
</dbReference>
<evidence type="ECO:0000313" key="2">
    <source>
        <dbReference type="EMBL" id="SFE23184.1"/>
    </source>
</evidence>